<dbReference type="Proteomes" id="UP001500021">
    <property type="component" value="Unassembled WGS sequence"/>
</dbReference>
<feature type="domain" description="DUF7305" evidence="2">
    <location>
        <begin position="431"/>
        <end position="560"/>
    </location>
</feature>
<evidence type="ECO:0000256" key="1">
    <source>
        <dbReference type="SAM" id="Phobius"/>
    </source>
</evidence>
<evidence type="ECO:0000259" key="2">
    <source>
        <dbReference type="Pfam" id="PF23981"/>
    </source>
</evidence>
<keyword evidence="4" id="KW-1185">Reference proteome</keyword>
<proteinExistence type="predicted"/>
<sequence length="581" mass="60168">MKNQQNAMNIQVDNMQNSMLTNYKAKQGGFTLVTVLILSSLASILVLSSLRDNVNQERLSGNYQKKLNARLVSEQGVFDYIAAAQAYIANNPSSTLAELTAALAAQESGTGALAGTQYSVTPTVDGGELILASDGNRFEGLNRLRARIAITPGGATSPFADAVVGCDGVGLGGGGKIDSFDSSDPTFSGGADVSTINPGADVDVSSGSSGNAILVDGDINSTGDINLGTSVVSGNLHANGSITIATGSLVERVGGNVLAGKNFTITDGIIGGYVRVNEDAKLVRSDITNTAQVLPDILYGGTYTPGGMTKDYTTSEFNVHPHVSKVKEYDPDAALLPDYDKTDPAINCDHLSIESKVDVIDNVPGTLYELGTESSSVFTFTESNYSTKAKYTTAGDNRVFSSVQASVLGEVLPVIKMSKLYLGADAHAVISGDVTLYLTGDFTLTGGSKMTILEGSSLTLITKGKVSVNAGSAIVAEKFGFTDGSNGKAPRPVMSIYSSYSDTGTNRGIILDGAGEFYAAIYAPLTNIELGAGTTLLGAMRGKTVKVDGGAKIRHDNVLTKSNGGGGSSSTPVISFVGFQY</sequence>
<dbReference type="EMBL" id="BAAAFA010000011">
    <property type="protein sequence ID" value="GAA0822368.1"/>
    <property type="molecule type" value="Genomic_DNA"/>
</dbReference>
<keyword evidence="1" id="KW-0812">Transmembrane</keyword>
<reference evidence="3 4" key="1">
    <citation type="journal article" date="2019" name="Int. J. Syst. Evol. Microbiol.">
        <title>The Global Catalogue of Microorganisms (GCM) 10K type strain sequencing project: providing services to taxonomists for standard genome sequencing and annotation.</title>
        <authorList>
            <consortium name="The Broad Institute Genomics Platform"/>
            <consortium name="The Broad Institute Genome Sequencing Center for Infectious Disease"/>
            <person name="Wu L."/>
            <person name="Ma J."/>
        </authorList>
    </citation>
    <scope>NUCLEOTIDE SEQUENCE [LARGE SCALE GENOMIC DNA]</scope>
    <source>
        <strain evidence="3 4">JCM 15608</strain>
    </source>
</reference>
<evidence type="ECO:0000313" key="3">
    <source>
        <dbReference type="EMBL" id="GAA0822368.1"/>
    </source>
</evidence>
<keyword evidence="1" id="KW-1133">Transmembrane helix</keyword>
<evidence type="ECO:0000313" key="4">
    <source>
        <dbReference type="Proteomes" id="UP001500021"/>
    </source>
</evidence>
<dbReference type="Pfam" id="PF23981">
    <property type="entry name" value="DUF7305"/>
    <property type="match status" value="1"/>
</dbReference>
<dbReference type="InterPro" id="IPR055729">
    <property type="entry name" value="DUF7305"/>
</dbReference>
<protein>
    <submittedName>
        <fullName evidence="3">Polymer-forming cytoskeletal protein</fullName>
    </submittedName>
</protein>
<feature type="transmembrane region" description="Helical" evidence="1">
    <location>
        <begin position="29"/>
        <end position="50"/>
    </location>
</feature>
<organism evidence="3 4">
    <name type="scientific">Colwellia asteriadis</name>
    <dbReference type="NCBI Taxonomy" id="517723"/>
    <lineage>
        <taxon>Bacteria</taxon>
        <taxon>Pseudomonadati</taxon>
        <taxon>Pseudomonadota</taxon>
        <taxon>Gammaproteobacteria</taxon>
        <taxon>Alteromonadales</taxon>
        <taxon>Colwelliaceae</taxon>
        <taxon>Colwellia</taxon>
    </lineage>
</organism>
<dbReference type="RefSeq" id="WP_343818601.1">
    <property type="nucleotide sequence ID" value="NZ_BAAAFA010000011.1"/>
</dbReference>
<comment type="caution">
    <text evidence="3">The sequence shown here is derived from an EMBL/GenBank/DDBJ whole genome shotgun (WGS) entry which is preliminary data.</text>
</comment>
<gene>
    <name evidence="3" type="ORF">GCM10009111_30600</name>
</gene>
<name>A0ABN1LAU3_9GAMM</name>
<keyword evidence="1" id="KW-0472">Membrane</keyword>
<accession>A0ABN1LAU3</accession>